<protein>
    <submittedName>
        <fullName evidence="2">Uncharacterized protein</fullName>
    </submittedName>
</protein>
<evidence type="ECO:0000256" key="1">
    <source>
        <dbReference type="SAM" id="MobiDB-lite"/>
    </source>
</evidence>
<feature type="compositionally biased region" description="Gly residues" evidence="1">
    <location>
        <begin position="283"/>
        <end position="294"/>
    </location>
</feature>
<keyword evidence="3" id="KW-1185">Reference proteome</keyword>
<gene>
    <name evidence="2" type="ORF">EBN88_14580</name>
</gene>
<sequence length="294" mass="32769">MAEAMNEFVAVLQEARTWREIALITQSPLNRSELARGHVYQQWAADNRHRTQRQFIKALRNRSPFADVLARRPATEEVECEYAGEPAEGIGAAHLMGGLCVSLPVATAWHRSWLEADFRVLAENDRGEPEIRETTESVRHASRTIDLKPHEAWGRASGLGAVLSAAQLWDGRADFFPSLRFLPRVKQDLDALQLPALIQVRTLLERLERSAAGWDPSQEPIPAWQGAKITPEHAQRSRLCHFTDTRGEDHCYGLARTLHPGRRRLTRPSPRSGRGPPPAGAGRRVGGRGARTAG</sequence>
<evidence type="ECO:0000313" key="2">
    <source>
        <dbReference type="EMBL" id="RMI39528.1"/>
    </source>
</evidence>
<reference evidence="2 3" key="1">
    <citation type="submission" date="2018-10" db="EMBL/GenBank/DDBJ databases">
        <title>Isolation, diversity and antifungal activity of actinobacteria from wheat.</title>
        <authorList>
            <person name="Han C."/>
        </authorList>
    </citation>
    <scope>NUCLEOTIDE SEQUENCE [LARGE SCALE GENOMIC DNA]</scope>
    <source>
        <strain evidence="2 3">NEAU-YY642</strain>
    </source>
</reference>
<proteinExistence type="predicted"/>
<name>A0A3M2LX40_9ACTN</name>
<comment type="caution">
    <text evidence="2">The sequence shown here is derived from an EMBL/GenBank/DDBJ whole genome shotgun (WGS) entry which is preliminary data.</text>
</comment>
<evidence type="ECO:0000313" key="3">
    <source>
        <dbReference type="Proteomes" id="UP000278673"/>
    </source>
</evidence>
<feature type="region of interest" description="Disordered" evidence="1">
    <location>
        <begin position="258"/>
        <end position="294"/>
    </location>
</feature>
<accession>A0A3M2LX40</accession>
<dbReference type="Proteomes" id="UP000278673">
    <property type="component" value="Unassembled WGS sequence"/>
</dbReference>
<dbReference type="AlphaFoldDB" id="A0A3M2LX40"/>
<organism evidence="2 3">
    <name type="scientific">Streptomyces triticirhizae</name>
    <dbReference type="NCBI Taxonomy" id="2483353"/>
    <lineage>
        <taxon>Bacteria</taxon>
        <taxon>Bacillati</taxon>
        <taxon>Actinomycetota</taxon>
        <taxon>Actinomycetes</taxon>
        <taxon>Kitasatosporales</taxon>
        <taxon>Streptomycetaceae</taxon>
        <taxon>Streptomyces</taxon>
    </lineage>
</organism>
<dbReference type="EMBL" id="RFFJ01000071">
    <property type="protein sequence ID" value="RMI39528.1"/>
    <property type="molecule type" value="Genomic_DNA"/>
</dbReference>